<evidence type="ECO:0000313" key="3">
    <source>
        <dbReference type="EMBL" id="MQN80134.1"/>
    </source>
</evidence>
<reference evidence="3 4" key="1">
    <citation type="submission" date="2019-09" db="EMBL/GenBank/DDBJ databases">
        <title>Distinct polysaccharide growth profiles of human intestinal Prevotella copri isolates.</title>
        <authorList>
            <person name="Fehlner-Peach H."/>
            <person name="Magnabosco C."/>
            <person name="Raghavan V."/>
            <person name="Scher J.U."/>
            <person name="Tett A."/>
            <person name="Cox L.M."/>
            <person name="Gottsegen C."/>
            <person name="Watters A."/>
            <person name="Wiltshire- Gordon J.D."/>
            <person name="Segata N."/>
            <person name="Bonneau R."/>
            <person name="Littman D.R."/>
        </authorList>
    </citation>
    <scope>NUCLEOTIDE SEQUENCE [LARGE SCALE GENOMIC DNA]</scope>
    <source>
        <strain evidence="4">iA622</strain>
    </source>
</reference>
<comment type="caution">
    <text evidence="3">The sequence shown here is derived from an EMBL/GenBank/DDBJ whole genome shotgun (WGS) entry which is preliminary data.</text>
</comment>
<protein>
    <submittedName>
        <fullName evidence="3">DUF262 domain-containing protein</fullName>
    </submittedName>
</protein>
<dbReference type="EMBL" id="VZCB01000039">
    <property type="protein sequence ID" value="MQN80134.1"/>
    <property type="molecule type" value="Genomic_DNA"/>
</dbReference>
<dbReference type="PANTHER" id="PTHR35149:SF1">
    <property type="entry name" value="DUF5655 DOMAIN-CONTAINING PROTEIN"/>
    <property type="match status" value="1"/>
</dbReference>
<evidence type="ECO:0000313" key="4">
    <source>
        <dbReference type="Proteomes" id="UP000480425"/>
    </source>
</evidence>
<organism evidence="3 4">
    <name type="scientific">Segatella copri</name>
    <dbReference type="NCBI Taxonomy" id="165179"/>
    <lineage>
        <taxon>Bacteria</taxon>
        <taxon>Pseudomonadati</taxon>
        <taxon>Bacteroidota</taxon>
        <taxon>Bacteroidia</taxon>
        <taxon>Bacteroidales</taxon>
        <taxon>Prevotellaceae</taxon>
        <taxon>Segatella</taxon>
    </lineage>
</organism>
<evidence type="ECO:0000259" key="2">
    <source>
        <dbReference type="Pfam" id="PF07510"/>
    </source>
</evidence>
<proteinExistence type="predicted"/>
<accession>A0A6G1TXU7</accession>
<dbReference type="Pfam" id="PF07510">
    <property type="entry name" value="GmrSD_C"/>
    <property type="match status" value="1"/>
</dbReference>
<dbReference type="AlphaFoldDB" id="A0A6G1TXU7"/>
<name>A0A6G1TXU7_9BACT</name>
<sequence length="557" mass="64746">MDASTTINQMLSGNKIFVPTYQRAYSWEDKQTKQFLVDLQDYVESHTASSYYFGHFLFEDKGSRNFAIIDGQQRLTTITIFISAIYKRLEELAGALSEDDVFLYGTLVKVGQTYRFSTVDYDNQLFRDYVINKVKTDRNGLETESQKRIVAAYDYFISQLNAYDEESLHDILEAVVNATCTTHTVKDEAEAIQMFIFQNNRGKKPSNLEIIKAQFLYNIHLYCTSEDEKAELISEVKNRFEHIYKSISKIEGNIDEDDILTYTLRVYFNSLDASNALQKVDEELGKDDSRINFIRSFTHSLADSFEQMTVFFHNEQTDIMAHTLWIIGQPAIIFPFVIKAYSNGVSDDDFRLLAKALTSVFLRHRVIGTRAVLTWRLNDVFKEFEGDVHAVVNHIEWMKTTTDGWWDYWNNVEFKRMLEGNFDGGHGIAKIILWLYENHLIEKGKSGYGLKRYDAVEKSQCEHIAPNTENQDANSGYCPYDDEFRESYLNCLGNYLLLSGHHNESIGNTTFEAKRNTYTQLLQQQEIRNMTEQDHLWDKAKIDKRKELIVDFVMATF</sequence>
<dbReference type="InterPro" id="IPR011089">
    <property type="entry name" value="GmrSD_C"/>
</dbReference>
<evidence type="ECO:0000259" key="1">
    <source>
        <dbReference type="Pfam" id="PF03235"/>
    </source>
</evidence>
<feature type="domain" description="GmrSD restriction endonucleases C-terminal" evidence="2">
    <location>
        <begin position="430"/>
        <end position="550"/>
    </location>
</feature>
<gene>
    <name evidence="3" type="ORF">F7D73_04030</name>
</gene>
<dbReference type="InterPro" id="IPR004919">
    <property type="entry name" value="GmrSD_N"/>
</dbReference>
<dbReference type="Pfam" id="PF03235">
    <property type="entry name" value="GmrSD_N"/>
    <property type="match status" value="1"/>
</dbReference>
<dbReference type="RefSeq" id="WP_153122399.1">
    <property type="nucleotide sequence ID" value="NZ_VZCB01000039.1"/>
</dbReference>
<dbReference type="OrthoDB" id="9798761at2"/>
<feature type="domain" description="GmrSD restriction endonucleases N-terminal" evidence="1">
    <location>
        <begin position="7"/>
        <end position="216"/>
    </location>
</feature>
<dbReference type="Proteomes" id="UP000480425">
    <property type="component" value="Unassembled WGS sequence"/>
</dbReference>
<dbReference type="PANTHER" id="PTHR35149">
    <property type="entry name" value="SLL5132 PROTEIN"/>
    <property type="match status" value="1"/>
</dbReference>